<keyword evidence="6" id="KW-1185">Reference proteome</keyword>
<dbReference type="InterPro" id="IPR050231">
    <property type="entry name" value="Iron_ascorbate_oxido_reductase"/>
</dbReference>
<keyword evidence="1 3" id="KW-0479">Metal-binding</keyword>
<dbReference type="InterPro" id="IPR026992">
    <property type="entry name" value="DIOX_N"/>
</dbReference>
<evidence type="ECO:0000313" key="5">
    <source>
        <dbReference type="EMBL" id="KAJ9153719.1"/>
    </source>
</evidence>
<protein>
    <recommendedName>
        <fullName evidence="4">Fe2OG dioxygenase domain-containing protein</fullName>
    </recommendedName>
</protein>
<evidence type="ECO:0000256" key="3">
    <source>
        <dbReference type="RuleBase" id="RU003682"/>
    </source>
</evidence>
<comment type="similarity">
    <text evidence="3">Belongs to the iron/ascorbate-dependent oxidoreductase family.</text>
</comment>
<dbReference type="Gene3D" id="2.60.120.330">
    <property type="entry name" value="B-lactam Antibiotic, Isopenicillin N Synthase, Chain"/>
    <property type="match status" value="1"/>
</dbReference>
<dbReference type="Proteomes" id="UP001174677">
    <property type="component" value="Chromosome 15"/>
</dbReference>
<evidence type="ECO:0000256" key="2">
    <source>
        <dbReference type="ARBA" id="ARBA00023004"/>
    </source>
</evidence>
<dbReference type="PROSITE" id="PS51471">
    <property type="entry name" value="FE2OG_OXY"/>
    <property type="match status" value="1"/>
</dbReference>
<gene>
    <name evidence="5" type="ORF">P3X46_027132</name>
</gene>
<evidence type="ECO:0000259" key="4">
    <source>
        <dbReference type="PROSITE" id="PS51471"/>
    </source>
</evidence>
<dbReference type="EMBL" id="JARPOI010000015">
    <property type="protein sequence ID" value="KAJ9153719.1"/>
    <property type="molecule type" value="Genomic_DNA"/>
</dbReference>
<dbReference type="SUPFAM" id="SSF51197">
    <property type="entry name" value="Clavaminate synthase-like"/>
    <property type="match status" value="1"/>
</dbReference>
<evidence type="ECO:0000313" key="6">
    <source>
        <dbReference type="Proteomes" id="UP001174677"/>
    </source>
</evidence>
<dbReference type="PANTHER" id="PTHR47990">
    <property type="entry name" value="2-OXOGLUTARATE (2OG) AND FE(II)-DEPENDENT OXYGENASE SUPERFAMILY PROTEIN-RELATED"/>
    <property type="match status" value="1"/>
</dbReference>
<sequence length="334" mass="38421">MGKIDPPFQETYKTLFKDCLVRATEGRNLPMVEECELPLIDINRLSWGHPEREKCITEMAEAASKWGFFQVINHGIPVEILERMQYEQRKVFHTSFQNKCEGNILNLSANRYLWGNPKATCLRQFSWSEAFHIPLADISRMGSENRSLRSTIEAFVQTAATLAQSIAEILAENLGVKSKFFAKYCTPSTSYLRMNRYPPCPFSSEVYGLLPHTDSDFLTILYQDQIGGLQLMKDGRWVGVRPNNNPEALVINIGDLFQAFSNNIYRSVEHRVIAQQEIERFSVAYFFCPSYDAVIESFSKPAIYRKFSFREYKQQIQKDLLATGDKIGLSRFLV</sequence>
<evidence type="ECO:0000256" key="1">
    <source>
        <dbReference type="ARBA" id="ARBA00022723"/>
    </source>
</evidence>
<dbReference type="InterPro" id="IPR044861">
    <property type="entry name" value="IPNS-like_FE2OG_OXY"/>
</dbReference>
<organism evidence="5 6">
    <name type="scientific">Hevea brasiliensis</name>
    <name type="common">Para rubber tree</name>
    <name type="synonym">Siphonia brasiliensis</name>
    <dbReference type="NCBI Taxonomy" id="3981"/>
    <lineage>
        <taxon>Eukaryota</taxon>
        <taxon>Viridiplantae</taxon>
        <taxon>Streptophyta</taxon>
        <taxon>Embryophyta</taxon>
        <taxon>Tracheophyta</taxon>
        <taxon>Spermatophyta</taxon>
        <taxon>Magnoliopsida</taxon>
        <taxon>eudicotyledons</taxon>
        <taxon>Gunneridae</taxon>
        <taxon>Pentapetalae</taxon>
        <taxon>rosids</taxon>
        <taxon>fabids</taxon>
        <taxon>Malpighiales</taxon>
        <taxon>Euphorbiaceae</taxon>
        <taxon>Crotonoideae</taxon>
        <taxon>Micrandreae</taxon>
        <taxon>Hevea</taxon>
    </lineage>
</organism>
<feature type="domain" description="Fe2OG dioxygenase" evidence="4">
    <location>
        <begin position="187"/>
        <end position="289"/>
    </location>
</feature>
<reference evidence="5 6" key="1">
    <citation type="journal article" date="2023" name="Plant Biotechnol. J.">
        <title>Chromosome-level wild Hevea brasiliensis genome provides new tools for genomic-assisted breeding and valuable loci to elevate rubber yield.</title>
        <authorList>
            <person name="Cheng H."/>
            <person name="Song X."/>
            <person name="Hu Y."/>
            <person name="Wu T."/>
            <person name="Yang Q."/>
            <person name="An Z."/>
            <person name="Feng S."/>
            <person name="Deng Z."/>
            <person name="Wu W."/>
            <person name="Zeng X."/>
            <person name="Tu M."/>
            <person name="Wang X."/>
            <person name="Huang H."/>
        </authorList>
    </citation>
    <scope>NUCLEOTIDE SEQUENCE [LARGE SCALE GENOMIC DNA]</scope>
    <source>
        <strain evidence="5">MT/VB/25A 57/8</strain>
    </source>
</reference>
<proteinExistence type="inferred from homology"/>
<keyword evidence="2 3" id="KW-0408">Iron</keyword>
<dbReference type="Pfam" id="PF03171">
    <property type="entry name" value="2OG-FeII_Oxy"/>
    <property type="match status" value="1"/>
</dbReference>
<comment type="caution">
    <text evidence="5">The sequence shown here is derived from an EMBL/GenBank/DDBJ whole genome shotgun (WGS) entry which is preliminary data.</text>
</comment>
<dbReference type="Pfam" id="PF14226">
    <property type="entry name" value="DIOX_N"/>
    <property type="match status" value="1"/>
</dbReference>
<keyword evidence="3" id="KW-0560">Oxidoreductase</keyword>
<dbReference type="InterPro" id="IPR027443">
    <property type="entry name" value="IPNS-like_sf"/>
</dbReference>
<name>A0ABQ9L0D1_HEVBR</name>
<dbReference type="InterPro" id="IPR005123">
    <property type="entry name" value="Oxoglu/Fe-dep_dioxygenase_dom"/>
</dbReference>
<accession>A0ABQ9L0D1</accession>